<evidence type="ECO:0000313" key="2">
    <source>
        <dbReference type="EMBL" id="OWM77460.1"/>
    </source>
</evidence>
<comment type="caution">
    <text evidence="2">The sequence shown here is derived from an EMBL/GenBank/DDBJ whole genome shotgun (WGS) entry which is preliminary data.</text>
</comment>
<evidence type="ECO:0000313" key="3">
    <source>
        <dbReference type="Proteomes" id="UP000197138"/>
    </source>
</evidence>
<protein>
    <submittedName>
        <fullName evidence="2">Uncharacterized protein</fullName>
    </submittedName>
</protein>
<dbReference type="Proteomes" id="UP000197138">
    <property type="component" value="Unassembled WGS sequence"/>
</dbReference>
<feature type="region of interest" description="Disordered" evidence="1">
    <location>
        <begin position="24"/>
        <end position="57"/>
    </location>
</feature>
<name>A0A218WYL6_PUNGR</name>
<evidence type="ECO:0000256" key="1">
    <source>
        <dbReference type="SAM" id="MobiDB-lite"/>
    </source>
</evidence>
<accession>A0A218WYL6</accession>
<organism evidence="2 3">
    <name type="scientific">Punica granatum</name>
    <name type="common">Pomegranate</name>
    <dbReference type="NCBI Taxonomy" id="22663"/>
    <lineage>
        <taxon>Eukaryota</taxon>
        <taxon>Viridiplantae</taxon>
        <taxon>Streptophyta</taxon>
        <taxon>Embryophyta</taxon>
        <taxon>Tracheophyta</taxon>
        <taxon>Spermatophyta</taxon>
        <taxon>Magnoliopsida</taxon>
        <taxon>eudicotyledons</taxon>
        <taxon>Gunneridae</taxon>
        <taxon>Pentapetalae</taxon>
        <taxon>rosids</taxon>
        <taxon>malvids</taxon>
        <taxon>Myrtales</taxon>
        <taxon>Lythraceae</taxon>
        <taxon>Punica</taxon>
    </lineage>
</organism>
<feature type="compositionally biased region" description="Basic and acidic residues" evidence="1">
    <location>
        <begin position="42"/>
        <end position="53"/>
    </location>
</feature>
<gene>
    <name evidence="2" type="ORF">CDL15_Pgr016857</name>
</gene>
<feature type="region of interest" description="Disordered" evidence="1">
    <location>
        <begin position="78"/>
        <end position="102"/>
    </location>
</feature>
<sequence length="185" mass="19552">MYPLHLRGPLPPLSLPLPAAITTATTTPLPPGALTLPSDPPKYFKGEEDRGGEHQNPMNLRSILPKVAPNLVESTKVVEGDGGLEPCPPEGARAGSESKPPETFETVGVCGASGLVVKELKIREKGSKTRLLAAEKKSEVLLERDFVKGFIEDLGAAEQGLREPGVDIGSLEAPEVDAHLVEGSH</sequence>
<feature type="compositionally biased region" description="Low complexity" evidence="1">
    <location>
        <begin position="24"/>
        <end position="37"/>
    </location>
</feature>
<dbReference type="AlphaFoldDB" id="A0A218WYL6"/>
<reference evidence="3" key="1">
    <citation type="journal article" date="2017" name="Plant J.">
        <title>The pomegranate (Punica granatum L.) genome and the genomics of punicalagin biosynthesis.</title>
        <authorList>
            <person name="Qin G."/>
            <person name="Xu C."/>
            <person name="Ming R."/>
            <person name="Tang H."/>
            <person name="Guyot R."/>
            <person name="Kramer E.M."/>
            <person name="Hu Y."/>
            <person name="Yi X."/>
            <person name="Qi Y."/>
            <person name="Xu X."/>
            <person name="Gao Z."/>
            <person name="Pan H."/>
            <person name="Jian J."/>
            <person name="Tian Y."/>
            <person name="Yue Z."/>
            <person name="Xu Y."/>
        </authorList>
    </citation>
    <scope>NUCLEOTIDE SEQUENCE [LARGE SCALE GENOMIC DNA]</scope>
    <source>
        <strain evidence="3">cv. Dabenzi</strain>
    </source>
</reference>
<dbReference type="EMBL" id="MTKT01002534">
    <property type="protein sequence ID" value="OWM77460.1"/>
    <property type="molecule type" value="Genomic_DNA"/>
</dbReference>
<proteinExistence type="predicted"/>